<reference evidence="1" key="2">
    <citation type="submission" date="2017-06" db="EMBL/GenBank/DDBJ databases">
        <title>WGS assembly of Brachypodium distachyon.</title>
        <authorList>
            <consortium name="The International Brachypodium Initiative"/>
            <person name="Lucas S."/>
            <person name="Harmon-Smith M."/>
            <person name="Lail K."/>
            <person name="Tice H."/>
            <person name="Grimwood J."/>
            <person name="Bruce D."/>
            <person name="Barry K."/>
            <person name="Shu S."/>
            <person name="Lindquist E."/>
            <person name="Wang M."/>
            <person name="Pitluck S."/>
            <person name="Vogel J.P."/>
            <person name="Garvin D.F."/>
            <person name="Mockler T.C."/>
            <person name="Schmutz J."/>
            <person name="Rokhsar D."/>
            <person name="Bevan M.W."/>
        </authorList>
    </citation>
    <scope>NUCLEOTIDE SEQUENCE</scope>
    <source>
        <strain evidence="1">Bd21</strain>
    </source>
</reference>
<evidence type="ECO:0000313" key="2">
    <source>
        <dbReference type="EnsemblPlants" id="KQJ92518"/>
    </source>
</evidence>
<organism evidence="1">
    <name type="scientific">Brachypodium distachyon</name>
    <name type="common">Purple false brome</name>
    <name type="synonym">Trachynia distachya</name>
    <dbReference type="NCBI Taxonomy" id="15368"/>
    <lineage>
        <taxon>Eukaryota</taxon>
        <taxon>Viridiplantae</taxon>
        <taxon>Streptophyta</taxon>
        <taxon>Embryophyta</taxon>
        <taxon>Tracheophyta</taxon>
        <taxon>Spermatophyta</taxon>
        <taxon>Magnoliopsida</taxon>
        <taxon>Liliopsida</taxon>
        <taxon>Poales</taxon>
        <taxon>Poaceae</taxon>
        <taxon>BOP clade</taxon>
        <taxon>Pooideae</taxon>
        <taxon>Stipodae</taxon>
        <taxon>Brachypodieae</taxon>
        <taxon>Brachypodium</taxon>
    </lineage>
</organism>
<name>A0A0Q3EYR4_BRADI</name>
<proteinExistence type="predicted"/>
<dbReference type="InParanoid" id="A0A0Q3EYR4"/>
<evidence type="ECO:0000313" key="3">
    <source>
        <dbReference type="Proteomes" id="UP000008810"/>
    </source>
</evidence>
<dbReference type="Gramene" id="KQJ92518">
    <property type="protein sequence ID" value="KQJ92518"/>
    <property type="gene ID" value="BRADI_4g44207v3"/>
</dbReference>
<sequence>MLVYLFFHSSQDFVELYFSLCLALRKFKARKLCSCKMLQLTAGYVTYVYFSLANLKSSLINFRPMVLLAIHLCNNPLHVFFCCSFENAIEESKISQVLLTKHISTPRIGF</sequence>
<accession>A0A0Q3EYR4</accession>
<dbReference type="Proteomes" id="UP000008810">
    <property type="component" value="Chromosome 4"/>
</dbReference>
<reference evidence="1 2" key="1">
    <citation type="journal article" date="2010" name="Nature">
        <title>Genome sequencing and analysis of the model grass Brachypodium distachyon.</title>
        <authorList>
            <consortium name="International Brachypodium Initiative"/>
        </authorList>
    </citation>
    <scope>NUCLEOTIDE SEQUENCE [LARGE SCALE GENOMIC DNA]</scope>
    <source>
        <strain evidence="1 2">Bd21</strain>
    </source>
</reference>
<evidence type="ECO:0000313" key="1">
    <source>
        <dbReference type="EMBL" id="KQJ92518.1"/>
    </source>
</evidence>
<gene>
    <name evidence="1" type="ORF">BRADI_4g44207v3</name>
</gene>
<keyword evidence="3" id="KW-1185">Reference proteome</keyword>
<protein>
    <submittedName>
        <fullName evidence="1 2">Uncharacterized protein</fullName>
    </submittedName>
</protein>
<dbReference type="EnsemblPlants" id="KQJ92518">
    <property type="protein sequence ID" value="KQJ92518"/>
    <property type="gene ID" value="BRADI_4g44207v3"/>
</dbReference>
<reference evidence="2" key="3">
    <citation type="submission" date="2018-08" db="UniProtKB">
        <authorList>
            <consortium name="EnsemblPlants"/>
        </authorList>
    </citation>
    <scope>IDENTIFICATION</scope>
    <source>
        <strain evidence="2">cv. Bd21</strain>
    </source>
</reference>
<dbReference type="AlphaFoldDB" id="A0A0Q3EYR4"/>
<dbReference type="EMBL" id="CM000883">
    <property type="protein sequence ID" value="KQJ92518.1"/>
    <property type="molecule type" value="Genomic_DNA"/>
</dbReference>